<proteinExistence type="predicted"/>
<gene>
    <name evidence="2" type="ORF">SJ2017_3249</name>
</gene>
<name>A0ABM6JMM8_9GAMM</name>
<evidence type="ECO:0000256" key="1">
    <source>
        <dbReference type="SAM" id="SignalP"/>
    </source>
</evidence>
<evidence type="ECO:0000313" key="2">
    <source>
        <dbReference type="EMBL" id="ARD23511.1"/>
    </source>
</evidence>
<accession>A0ABM6JMM8</accession>
<protein>
    <recommendedName>
        <fullName evidence="4">Porin</fullName>
    </recommendedName>
</protein>
<dbReference type="SUPFAM" id="SSF56935">
    <property type="entry name" value="Porins"/>
    <property type="match status" value="1"/>
</dbReference>
<dbReference type="EMBL" id="CP020472">
    <property type="protein sequence ID" value="ARD23511.1"/>
    <property type="molecule type" value="Genomic_DNA"/>
</dbReference>
<sequence>MLKKTTVAIALASLFCMTTASAVTLQQEDNGDYLDLYGEVGVGGHFGTNSDYNHDEFYDTKGYVDDSFATLGVKGQRSNYIYRLELDYQRRNWLGGDGEFELAIDKMYVGYMFDDHHWVELGLTDTAFDEYDHFGDFTFNKSVETGEAGDQENTVKYEAKFDHLLYGVSYSYEGKHKNGSPQGDIVNGYVGWMSDVVSVVAGVEARGGSEGESKYGEQQLFGLGMRVQVTSDIALGLNGFIEDEDLATRKSGDVYLAYETFRNYGLTLSGKYQLNESWEFIASANHEEYESWDVESPNYDFTELPAEYGKDRRWASVGFNYRPARDIVLSVEGRVGEAPEAGYAYVRMYF</sequence>
<keyword evidence="1" id="KW-0732">Signal</keyword>
<organism evidence="2 3">
    <name type="scientific">Shewanella japonica</name>
    <dbReference type="NCBI Taxonomy" id="93973"/>
    <lineage>
        <taxon>Bacteria</taxon>
        <taxon>Pseudomonadati</taxon>
        <taxon>Pseudomonadota</taxon>
        <taxon>Gammaproteobacteria</taxon>
        <taxon>Alteromonadales</taxon>
        <taxon>Shewanellaceae</taxon>
        <taxon>Shewanella</taxon>
    </lineage>
</organism>
<dbReference type="RefSeq" id="WP_080916464.1">
    <property type="nucleotide sequence ID" value="NZ_CP020472.1"/>
</dbReference>
<feature type="signal peptide" evidence="1">
    <location>
        <begin position="1"/>
        <end position="22"/>
    </location>
</feature>
<evidence type="ECO:0008006" key="4">
    <source>
        <dbReference type="Google" id="ProtNLM"/>
    </source>
</evidence>
<evidence type="ECO:0000313" key="3">
    <source>
        <dbReference type="Proteomes" id="UP000191820"/>
    </source>
</evidence>
<keyword evidence="3" id="KW-1185">Reference proteome</keyword>
<reference evidence="2 3" key="1">
    <citation type="submission" date="2017-03" db="EMBL/GenBank/DDBJ databases">
        <title>Genome sequencing of Shewanella japonica KCTC 22435.</title>
        <authorList>
            <person name="Kim K.M."/>
        </authorList>
    </citation>
    <scope>NUCLEOTIDE SEQUENCE [LARGE SCALE GENOMIC DNA]</scope>
    <source>
        <strain evidence="2 3">KCTC 22435</strain>
    </source>
</reference>
<feature type="chain" id="PRO_5046299236" description="Porin" evidence="1">
    <location>
        <begin position="23"/>
        <end position="350"/>
    </location>
</feature>
<dbReference type="Proteomes" id="UP000191820">
    <property type="component" value="Chromosome"/>
</dbReference>